<dbReference type="Gene3D" id="3.30.420.10">
    <property type="entry name" value="Ribonuclease H-like superfamily/Ribonuclease H"/>
    <property type="match status" value="1"/>
</dbReference>
<protein>
    <recommendedName>
        <fullName evidence="1">Integrase catalytic domain-containing protein</fullName>
    </recommendedName>
</protein>
<comment type="caution">
    <text evidence="2">The sequence shown here is derived from an EMBL/GenBank/DDBJ whole genome shotgun (WGS) entry which is preliminary data.</text>
</comment>
<dbReference type="OrthoDB" id="6589437at2759"/>
<dbReference type="SUPFAM" id="SSF53098">
    <property type="entry name" value="Ribonuclease H-like"/>
    <property type="match status" value="1"/>
</dbReference>
<evidence type="ECO:0000259" key="1">
    <source>
        <dbReference type="PROSITE" id="PS50994"/>
    </source>
</evidence>
<organism evidence="2 3">
    <name type="scientific">Acanthoscelides obtectus</name>
    <name type="common">Bean weevil</name>
    <name type="synonym">Bruchus obtectus</name>
    <dbReference type="NCBI Taxonomy" id="200917"/>
    <lineage>
        <taxon>Eukaryota</taxon>
        <taxon>Metazoa</taxon>
        <taxon>Ecdysozoa</taxon>
        <taxon>Arthropoda</taxon>
        <taxon>Hexapoda</taxon>
        <taxon>Insecta</taxon>
        <taxon>Pterygota</taxon>
        <taxon>Neoptera</taxon>
        <taxon>Endopterygota</taxon>
        <taxon>Coleoptera</taxon>
        <taxon>Polyphaga</taxon>
        <taxon>Cucujiformia</taxon>
        <taxon>Chrysomeloidea</taxon>
        <taxon>Chrysomelidae</taxon>
        <taxon>Bruchinae</taxon>
        <taxon>Bruchini</taxon>
        <taxon>Acanthoscelides</taxon>
    </lineage>
</organism>
<dbReference type="PROSITE" id="PS50994">
    <property type="entry name" value="INTEGRASE"/>
    <property type="match status" value="1"/>
</dbReference>
<gene>
    <name evidence="2" type="ORF">ACAOBT_LOCUS35848</name>
</gene>
<dbReference type="Proteomes" id="UP001152888">
    <property type="component" value="Unassembled WGS sequence"/>
</dbReference>
<dbReference type="Pfam" id="PF05380">
    <property type="entry name" value="Peptidase_A17"/>
    <property type="match status" value="1"/>
</dbReference>
<dbReference type="GO" id="GO:0015074">
    <property type="term" value="P:DNA integration"/>
    <property type="evidence" value="ECO:0007669"/>
    <property type="project" value="InterPro"/>
</dbReference>
<dbReference type="InterPro" id="IPR040676">
    <property type="entry name" value="DUF5641"/>
</dbReference>
<feature type="domain" description="Integrase catalytic" evidence="1">
    <location>
        <begin position="779"/>
        <end position="971"/>
    </location>
</feature>
<evidence type="ECO:0000313" key="2">
    <source>
        <dbReference type="EMBL" id="CAH2017180.1"/>
    </source>
</evidence>
<dbReference type="PANTHER" id="PTHR47331">
    <property type="entry name" value="PHD-TYPE DOMAIN-CONTAINING PROTEIN"/>
    <property type="match status" value="1"/>
</dbReference>
<sequence length="1026" mass="116361">ISNQGENVSKSNRVCYNCKGDHSIFYCSDFLKLSVQERFNKVKSLQLCLNCLRKEHTSRDCKSSGCRLCHIKHNTLLHTNQNVSVSVTQVDEINDTHNESNEVKVGATQCTLVAAQNALLATAQVDVTDKITSMVPDNNIPIQHFNLPVNIKLADPEFNVTRNIDILIGADVFWQILESERINISKDLPILQNTKLGWVLAGPLSMPVTKTQCHLSVTDPLQNQLRKFWELEEIPFDSPAWSPEERLCEKHFIENLQVLENGRFMVSLPFKESPDKLGHSREGFDSVNSNHLVDFTSKDDLTSKTLGLVWRPESDILTYKIHSETNHTANITKRQILSKISTIFDPLGLLSPCVIKAKVLLQSLWAESIAWDTPLPVDMRKSWLSLAEDLNILNKLIINRKVVCDKATAISMHAFADASEKSYGACVYIVSENASGNKTANLLCAKSKVAPIKSQSMPRLELCAALVASQLIAKISKSIDTSFSSIHCWTDSTIVLGWLKSNPSTLKPFVANRVSEIQRLTESIEWHHVSTLDNPADIVSRGLSPSSLMHSKLWFHGPDWLLYLDQWPTSPILLSELPEQRKGCNVSSTPAIHFPFHRFSTLTKLKHCSAYILRFINNSRLKPGDRALEHFTVNELERSFTFLIRLAQQEAFSEEISSLQKNRKLQCNNRLVSLNPFIDECGIMRVGGRLVNAEYPYDKKHPIVLPQKHHLTRLIFEHEHRTLLHAGPQLLLATIRENFWPISGRNLARKIVRECVICARHAARNFQPIMGSLPKARAHPSLPFSHVGIDYAGPFAIKDKRGRGCKVIKCWVALFVCFSTRAIHLELVLSLSTDDFLQALHRFIARRGKPLEIFSDNGTNFIGAAKEVKYMYTFLNENSETIYSKTADMGIKWHFIPVNSPHFGGIWEAGVKGVKHHLKRSVGLHKLYLLDFQTLLIRIEAILNSRPLFPLSSDPEDLTPLTPAHFLIGKSMQTLPVPTNMSAPENRLSQFQLLDRLHSHFWTRWSKEYISELQQRCRWKQTRGDL</sequence>
<reference evidence="2" key="1">
    <citation type="submission" date="2022-03" db="EMBL/GenBank/DDBJ databases">
        <authorList>
            <person name="Sayadi A."/>
        </authorList>
    </citation>
    <scope>NUCLEOTIDE SEQUENCE</scope>
</reference>
<dbReference type="Pfam" id="PF17921">
    <property type="entry name" value="Integrase_H2C2"/>
    <property type="match status" value="1"/>
</dbReference>
<dbReference type="InterPro" id="IPR001584">
    <property type="entry name" value="Integrase_cat-core"/>
</dbReference>
<proteinExistence type="predicted"/>
<dbReference type="InterPro" id="IPR012337">
    <property type="entry name" value="RNaseH-like_sf"/>
</dbReference>
<accession>A0A9P0VQL4</accession>
<dbReference type="InterPro" id="IPR008042">
    <property type="entry name" value="Retrotrans_Pao"/>
</dbReference>
<dbReference type="InterPro" id="IPR041588">
    <property type="entry name" value="Integrase_H2C2"/>
</dbReference>
<dbReference type="GO" id="GO:0003676">
    <property type="term" value="F:nucleic acid binding"/>
    <property type="evidence" value="ECO:0007669"/>
    <property type="project" value="InterPro"/>
</dbReference>
<dbReference type="AlphaFoldDB" id="A0A9P0VQL4"/>
<dbReference type="Pfam" id="PF18701">
    <property type="entry name" value="DUF5641"/>
    <property type="match status" value="1"/>
</dbReference>
<feature type="non-terminal residue" evidence="2">
    <location>
        <position position="1026"/>
    </location>
</feature>
<dbReference type="EMBL" id="CAKOFQ010009150">
    <property type="protein sequence ID" value="CAH2017180.1"/>
    <property type="molecule type" value="Genomic_DNA"/>
</dbReference>
<keyword evidence="3" id="KW-1185">Reference proteome</keyword>
<name>A0A9P0VQL4_ACAOB</name>
<dbReference type="InterPro" id="IPR036397">
    <property type="entry name" value="RNaseH_sf"/>
</dbReference>
<evidence type="ECO:0000313" key="3">
    <source>
        <dbReference type="Proteomes" id="UP001152888"/>
    </source>
</evidence>